<name>A0A913XMG3_EXADI</name>
<dbReference type="GeneID" id="110245285"/>
<dbReference type="SUPFAM" id="SSF53474">
    <property type="entry name" value="alpha/beta-Hydrolases"/>
    <property type="match status" value="1"/>
</dbReference>
<feature type="transmembrane region" description="Helical" evidence="1">
    <location>
        <begin position="242"/>
        <end position="264"/>
    </location>
</feature>
<dbReference type="Gene3D" id="3.40.50.1820">
    <property type="entry name" value="alpha/beta hydrolase"/>
    <property type="match status" value="1"/>
</dbReference>
<evidence type="ECO:0000259" key="2">
    <source>
        <dbReference type="Pfam" id="PF01764"/>
    </source>
</evidence>
<dbReference type="Proteomes" id="UP000887567">
    <property type="component" value="Unplaced"/>
</dbReference>
<keyword evidence="1" id="KW-1133">Transmembrane helix</keyword>
<feature type="transmembrane region" description="Helical" evidence="1">
    <location>
        <begin position="102"/>
        <end position="129"/>
    </location>
</feature>
<dbReference type="OrthoDB" id="58570at2759"/>
<keyword evidence="1" id="KW-0812">Transmembrane</keyword>
<dbReference type="KEGG" id="epa:110245285"/>
<keyword evidence="4" id="KW-1185">Reference proteome</keyword>
<feature type="transmembrane region" description="Helical" evidence="1">
    <location>
        <begin position="276"/>
        <end position="298"/>
    </location>
</feature>
<proteinExistence type="predicted"/>
<dbReference type="GO" id="GO:0006629">
    <property type="term" value="P:lipid metabolic process"/>
    <property type="evidence" value="ECO:0007669"/>
    <property type="project" value="InterPro"/>
</dbReference>
<protein>
    <recommendedName>
        <fullName evidence="2">Fungal lipase-type domain-containing protein</fullName>
    </recommendedName>
</protein>
<dbReference type="EnsemblMetazoa" id="XM_021051546.1">
    <property type="protein sequence ID" value="XP_020907205.1"/>
    <property type="gene ID" value="LOC110245285"/>
</dbReference>
<feature type="transmembrane region" description="Helical" evidence="1">
    <location>
        <begin position="177"/>
        <end position="202"/>
    </location>
</feature>
<evidence type="ECO:0000313" key="3">
    <source>
        <dbReference type="EnsemblMetazoa" id="XP_020907205.1"/>
    </source>
</evidence>
<dbReference type="RefSeq" id="XP_020907205.1">
    <property type="nucleotide sequence ID" value="XM_021051546.1"/>
</dbReference>
<organism evidence="3 4">
    <name type="scientific">Exaiptasia diaphana</name>
    <name type="common">Tropical sea anemone</name>
    <name type="synonym">Aiptasia pulchella</name>
    <dbReference type="NCBI Taxonomy" id="2652724"/>
    <lineage>
        <taxon>Eukaryota</taxon>
        <taxon>Metazoa</taxon>
        <taxon>Cnidaria</taxon>
        <taxon>Anthozoa</taxon>
        <taxon>Hexacorallia</taxon>
        <taxon>Actiniaria</taxon>
        <taxon>Aiptasiidae</taxon>
        <taxon>Exaiptasia</taxon>
    </lineage>
</organism>
<feature type="transmembrane region" description="Helical" evidence="1">
    <location>
        <begin position="54"/>
        <end position="82"/>
    </location>
</feature>
<keyword evidence="1" id="KW-0472">Membrane</keyword>
<sequence>MIQMKRFGLGTFANDEDSKNNNQDYGKDSKHEEKKLFPERNGIGWDILRGLITLLFYVCQLIVAIVFISFIISAIAFCITVALDIVSEMIAPAAATKSKKDLLSVCLFVILLALFIVASFMLSLFAEVFKAVVLKTSLQYNIARVLFVLVALVVGGLWVGIERTESNRVSFAEYLEFVVVVCWIFAFVFSLLGSVLFLIFVFTRSVNNRKVLFACVAIVLLLAAFAVISPIAFGIVAEEASAGTISFVIFFPLLSSLLVMYTYFRGKTKDRKTFIINKYVCLLGLALFIFTIILSLFVNAPATCKSSCRDEARANAIKVDREAFFSNRYPVCLQTWTSIKLNIADLAFFANLTYNKAVKDGNSAAVLTMANGFFQPQNFNWSLDNDMKSSSRFLHFRHQNVHVFGIKGPVTNAEFAETARLWDEVAALQSVGLIVPILTYFPVRFVAEYVSKTSFINTVFHSGSNTRLFDDIESRLKGINKTSDDVVLVGHSFGGGIAKIIGARLQIPAVAFSSPGILYGNVKFGFSLENASKFSVSISPQKDPVPLIDKHVGLQQTINCDGKTSVQCHLIERTYCELHIGCGQGRSGCQAIMDN</sequence>
<reference evidence="3" key="1">
    <citation type="submission" date="2022-11" db="UniProtKB">
        <authorList>
            <consortium name="EnsemblMetazoa"/>
        </authorList>
    </citation>
    <scope>IDENTIFICATION</scope>
</reference>
<feature type="domain" description="Fungal lipase-type" evidence="2">
    <location>
        <begin position="469"/>
        <end position="548"/>
    </location>
</feature>
<dbReference type="InterPro" id="IPR029058">
    <property type="entry name" value="AB_hydrolase_fold"/>
</dbReference>
<evidence type="ECO:0000313" key="4">
    <source>
        <dbReference type="Proteomes" id="UP000887567"/>
    </source>
</evidence>
<dbReference type="InterPro" id="IPR002921">
    <property type="entry name" value="Fungal_lipase-type"/>
</dbReference>
<accession>A0A913XMG3</accession>
<dbReference type="OMA" id="CRESIFA"/>
<feature type="transmembrane region" description="Helical" evidence="1">
    <location>
        <begin position="141"/>
        <end position="161"/>
    </location>
</feature>
<dbReference type="AlphaFoldDB" id="A0A913XMG3"/>
<dbReference type="Pfam" id="PF01764">
    <property type="entry name" value="Lipase_3"/>
    <property type="match status" value="1"/>
</dbReference>
<evidence type="ECO:0000256" key="1">
    <source>
        <dbReference type="SAM" id="Phobius"/>
    </source>
</evidence>
<feature type="transmembrane region" description="Helical" evidence="1">
    <location>
        <begin position="211"/>
        <end position="236"/>
    </location>
</feature>